<evidence type="ECO:0000256" key="1">
    <source>
        <dbReference type="SAM" id="MobiDB-lite"/>
    </source>
</evidence>
<dbReference type="EMBL" id="CAXAMM010005280">
    <property type="protein sequence ID" value="CAK9006709.1"/>
    <property type="molecule type" value="Genomic_DNA"/>
</dbReference>
<evidence type="ECO:0000313" key="3">
    <source>
        <dbReference type="Proteomes" id="UP001642464"/>
    </source>
</evidence>
<organism evidence="2 3">
    <name type="scientific">Durusdinium trenchii</name>
    <dbReference type="NCBI Taxonomy" id="1381693"/>
    <lineage>
        <taxon>Eukaryota</taxon>
        <taxon>Sar</taxon>
        <taxon>Alveolata</taxon>
        <taxon>Dinophyceae</taxon>
        <taxon>Suessiales</taxon>
        <taxon>Symbiodiniaceae</taxon>
        <taxon>Durusdinium</taxon>
    </lineage>
</organism>
<accession>A0ABP0IXB4</accession>
<reference evidence="2 3" key="1">
    <citation type="submission" date="2024-02" db="EMBL/GenBank/DDBJ databases">
        <authorList>
            <person name="Chen Y."/>
            <person name="Shah S."/>
            <person name="Dougan E. K."/>
            <person name="Thang M."/>
            <person name="Chan C."/>
        </authorList>
    </citation>
    <scope>NUCLEOTIDE SEQUENCE [LARGE SCALE GENOMIC DNA]</scope>
</reference>
<dbReference type="Proteomes" id="UP001642464">
    <property type="component" value="Unassembled WGS sequence"/>
</dbReference>
<protein>
    <submittedName>
        <fullName evidence="2">Copia protein</fullName>
    </submittedName>
</protein>
<gene>
    <name evidence="2" type="ORF">SCF082_LOCUS9145</name>
</gene>
<name>A0ABP0IXB4_9DINO</name>
<keyword evidence="3" id="KW-1185">Reference proteome</keyword>
<sequence length="178" mass="20160">MSSMDCTPCSRVGGEAVCFEHFCALAPRKLPPATHFGGPRLWQHINATHTHSTYTSRIWCIFEIYTAVCLDKPITLIMPEVRVDQRVEKLEELIHICRVDAAEATASITSDEEKIKKHILNTHGSFNQVNEIVQEKLWTELIKIKSTPDTLAFRHSSSRLDPPVSRTNRSSHEGCHVQ</sequence>
<feature type="region of interest" description="Disordered" evidence="1">
    <location>
        <begin position="154"/>
        <end position="178"/>
    </location>
</feature>
<proteinExistence type="predicted"/>
<comment type="caution">
    <text evidence="2">The sequence shown here is derived from an EMBL/GenBank/DDBJ whole genome shotgun (WGS) entry which is preliminary data.</text>
</comment>
<evidence type="ECO:0000313" key="2">
    <source>
        <dbReference type="EMBL" id="CAK9006709.1"/>
    </source>
</evidence>